<dbReference type="AlphaFoldDB" id="A0A0D6QUL5"/>
<keyword evidence="3 4" id="KW-0539">Nucleus</keyword>
<protein>
    <recommendedName>
        <fullName evidence="4">Nuclear pore protein</fullName>
    </recommendedName>
</protein>
<keyword evidence="4" id="KW-0472">Membrane</keyword>
<comment type="similarity">
    <text evidence="2 4">Belongs to the nucleoporin interacting component (NIC) family.</text>
</comment>
<evidence type="ECO:0000256" key="1">
    <source>
        <dbReference type="ARBA" id="ARBA00004259"/>
    </source>
</evidence>
<dbReference type="EMBL" id="GCKF01044493">
    <property type="protein sequence ID" value="JAG94141.1"/>
    <property type="molecule type" value="Transcribed_RNA"/>
</dbReference>
<name>A0A0D6QUL5_ARACU</name>
<keyword evidence="4" id="KW-0653">Protein transport</keyword>
<evidence type="ECO:0000256" key="4">
    <source>
        <dbReference type="RuleBase" id="RU364035"/>
    </source>
</evidence>
<comment type="subcellular location">
    <subcellularLocation>
        <location evidence="1">Nucleus envelope</location>
    </subcellularLocation>
    <subcellularLocation>
        <location evidence="4">Nucleus</location>
        <location evidence="4">Nuclear pore complex</location>
    </subcellularLocation>
</comment>
<keyword evidence="4" id="KW-0509">mRNA transport</keyword>
<dbReference type="GO" id="GO:0016973">
    <property type="term" value="P:poly(A)+ mRNA export from nucleus"/>
    <property type="evidence" value="ECO:0007669"/>
    <property type="project" value="TreeGrafter"/>
</dbReference>
<dbReference type="GO" id="GO:0005643">
    <property type="term" value="C:nuclear pore"/>
    <property type="evidence" value="ECO:0007669"/>
    <property type="project" value="UniProtKB-SubCell"/>
</dbReference>
<dbReference type="InterPro" id="IPR007231">
    <property type="entry name" value="Nucleoporin_int_Nup93/Nic96"/>
</dbReference>
<proteinExistence type="inferred from homology"/>
<keyword evidence="4" id="KW-0906">Nuclear pore complex</keyword>
<dbReference type="PANTHER" id="PTHR11225">
    <property type="entry name" value="NUCLEAR PORE COMPLEX PROTEIN NUP93 NUCLEOPORIN NUP93 DEAD EYE PROTEIN"/>
    <property type="match status" value="1"/>
</dbReference>
<keyword evidence="4" id="KW-0813">Transport</keyword>
<evidence type="ECO:0000313" key="5">
    <source>
        <dbReference type="EMBL" id="JAG94141.1"/>
    </source>
</evidence>
<keyword evidence="4" id="KW-0811">Translocation</keyword>
<organism evidence="5">
    <name type="scientific">Araucaria cunninghamii</name>
    <name type="common">Hoop pine</name>
    <name type="synonym">Moreton Bay pine</name>
    <dbReference type="NCBI Taxonomy" id="56994"/>
    <lineage>
        <taxon>Eukaryota</taxon>
        <taxon>Viridiplantae</taxon>
        <taxon>Streptophyta</taxon>
        <taxon>Embryophyta</taxon>
        <taxon>Tracheophyta</taxon>
        <taxon>Spermatophyta</taxon>
        <taxon>Pinopsida</taxon>
        <taxon>Pinidae</taxon>
        <taxon>Conifers II</taxon>
        <taxon>Araucariales</taxon>
        <taxon>Araucariaceae</taxon>
        <taxon>Araucaria</taxon>
    </lineage>
</organism>
<evidence type="ECO:0000256" key="2">
    <source>
        <dbReference type="ARBA" id="ARBA00010186"/>
    </source>
</evidence>
<dbReference type="GO" id="GO:0017056">
    <property type="term" value="F:structural constituent of nuclear pore"/>
    <property type="evidence" value="ECO:0007669"/>
    <property type="project" value="InterPro"/>
</dbReference>
<reference evidence="5" key="1">
    <citation type="submission" date="2015-03" db="EMBL/GenBank/DDBJ databases">
        <title>A transcriptome of Araucaria cunninghamii, an australian fine timber species.</title>
        <authorList>
            <person name="Jing Yi C.J.Y."/>
            <person name="Yin San L.Y.S."/>
            <person name="Abdul Karim S.S."/>
            <person name="Wan Azmi N.N."/>
            <person name="Hercus R.R."/>
            <person name="Croft L.L."/>
        </authorList>
    </citation>
    <scope>NUCLEOTIDE SEQUENCE</scope>
    <source>
        <strain evidence="5">MI0301</strain>
        <tissue evidence="5">Leaf</tissue>
    </source>
</reference>
<dbReference type="GO" id="GO:0006606">
    <property type="term" value="P:protein import into nucleus"/>
    <property type="evidence" value="ECO:0007669"/>
    <property type="project" value="TreeGrafter"/>
</dbReference>
<dbReference type="Pfam" id="PF04097">
    <property type="entry name" value="Nic96"/>
    <property type="match status" value="1"/>
</dbReference>
<dbReference type="PANTHER" id="PTHR11225:SF4">
    <property type="entry name" value="NUCLEAR PORE COMPLEX PROTEIN NUP93"/>
    <property type="match status" value="1"/>
</dbReference>
<sequence>MQEVGNEGYNIDAVHISIVLADHGVLSDGVGSGHKLGIMDAVAEIASVIRQYGALYVRLGNLSLALEYYAQAAAAMGGGAPSWTGHTTVDQQRQRQMMLKQLLTDILLREGGISLLLGPNGTGSEGALRRFLPDRQAQHHFLLEAARQCQDSGFYDKSVEIQKRVGAFAMALETLNNCLSEAIGSMARGRVDGDSRTAGLIYAGNDILETYKFAGVTSLQERDQIAEQQTTLRQLEAILAVHKFARSGRYGDALRELSKLSFLPLDSRTPERTADAFQNLSPPVQACIPDLLKVALTCLDNIPDTDGTIRGMKTRIANFIANYLPRNWPQELYDKVAQML</sequence>
<evidence type="ECO:0000256" key="3">
    <source>
        <dbReference type="ARBA" id="ARBA00023242"/>
    </source>
</evidence>
<accession>A0A0D6QUL5</accession>